<evidence type="ECO:0000256" key="1">
    <source>
        <dbReference type="SAM" id="MobiDB-lite"/>
    </source>
</evidence>
<gene>
    <name evidence="2" type="ORF">NDU88_009452</name>
</gene>
<dbReference type="Proteomes" id="UP001066276">
    <property type="component" value="Chromosome 7"/>
</dbReference>
<sequence length="168" mass="17907">MAWAGPSRWCPGKAFFFGHLTDAEGEAITGCRLGGAETQKSELKSSAGLAALRLVAVDCLRRSWERPGINTFLVVVRAGPLQQEGGAVSARLPDAARKDLVPVVLGRRPRACVSAAVQAAIQRLLDEMHQRAVGPRQGTGRQRASLPSLPIVKSAGAAEKTTMSRQLR</sequence>
<keyword evidence="3" id="KW-1185">Reference proteome</keyword>
<evidence type="ECO:0000313" key="2">
    <source>
        <dbReference type="EMBL" id="KAJ1131109.1"/>
    </source>
</evidence>
<dbReference type="AlphaFoldDB" id="A0AAV7PV80"/>
<name>A0AAV7PV80_PLEWA</name>
<proteinExistence type="predicted"/>
<feature type="region of interest" description="Disordered" evidence="1">
    <location>
        <begin position="133"/>
        <end position="168"/>
    </location>
</feature>
<comment type="caution">
    <text evidence="2">The sequence shown here is derived from an EMBL/GenBank/DDBJ whole genome shotgun (WGS) entry which is preliminary data.</text>
</comment>
<dbReference type="EMBL" id="JANPWB010000011">
    <property type="protein sequence ID" value="KAJ1131109.1"/>
    <property type="molecule type" value="Genomic_DNA"/>
</dbReference>
<accession>A0AAV7PV80</accession>
<reference evidence="2" key="1">
    <citation type="journal article" date="2022" name="bioRxiv">
        <title>Sequencing and chromosome-scale assembly of the giantPleurodeles waltlgenome.</title>
        <authorList>
            <person name="Brown T."/>
            <person name="Elewa A."/>
            <person name="Iarovenko S."/>
            <person name="Subramanian E."/>
            <person name="Araus A.J."/>
            <person name="Petzold A."/>
            <person name="Susuki M."/>
            <person name="Suzuki K.-i.T."/>
            <person name="Hayashi T."/>
            <person name="Toyoda A."/>
            <person name="Oliveira C."/>
            <person name="Osipova E."/>
            <person name="Leigh N.D."/>
            <person name="Simon A."/>
            <person name="Yun M.H."/>
        </authorList>
    </citation>
    <scope>NUCLEOTIDE SEQUENCE</scope>
    <source>
        <strain evidence="2">20211129_DDA</strain>
        <tissue evidence="2">Liver</tissue>
    </source>
</reference>
<protein>
    <submittedName>
        <fullName evidence="2">Uncharacterized protein</fullName>
    </submittedName>
</protein>
<evidence type="ECO:0000313" key="3">
    <source>
        <dbReference type="Proteomes" id="UP001066276"/>
    </source>
</evidence>
<organism evidence="2 3">
    <name type="scientific">Pleurodeles waltl</name>
    <name type="common">Iberian ribbed newt</name>
    <dbReference type="NCBI Taxonomy" id="8319"/>
    <lineage>
        <taxon>Eukaryota</taxon>
        <taxon>Metazoa</taxon>
        <taxon>Chordata</taxon>
        <taxon>Craniata</taxon>
        <taxon>Vertebrata</taxon>
        <taxon>Euteleostomi</taxon>
        <taxon>Amphibia</taxon>
        <taxon>Batrachia</taxon>
        <taxon>Caudata</taxon>
        <taxon>Salamandroidea</taxon>
        <taxon>Salamandridae</taxon>
        <taxon>Pleurodelinae</taxon>
        <taxon>Pleurodeles</taxon>
    </lineage>
</organism>